<dbReference type="GO" id="GO:0003723">
    <property type="term" value="F:RNA binding"/>
    <property type="evidence" value="ECO:0007669"/>
    <property type="project" value="TreeGrafter"/>
</dbReference>
<dbReference type="OrthoDB" id="268576at2759"/>
<dbReference type="GeneID" id="108669252"/>
<evidence type="ECO:0000313" key="7">
    <source>
        <dbReference type="RefSeq" id="XP_018012046.1"/>
    </source>
</evidence>
<evidence type="ECO:0000256" key="2">
    <source>
        <dbReference type="ARBA" id="ARBA00022980"/>
    </source>
</evidence>
<protein>
    <submittedName>
        <fullName evidence="7 8">39S ribosomal protein L2, mitochondrial</fullName>
    </submittedName>
</protein>
<dbReference type="KEGG" id="hazt:108669252"/>
<dbReference type="RefSeq" id="XP_047739469.1">
    <property type="nucleotide sequence ID" value="XM_047883513.1"/>
</dbReference>
<dbReference type="CTD" id="51069"/>
<dbReference type="InterPro" id="IPR012340">
    <property type="entry name" value="NA-bd_OB-fold"/>
</dbReference>
<dbReference type="InterPro" id="IPR022666">
    <property type="entry name" value="Ribosomal_uL2_RNA-bd_dom"/>
</dbReference>
<dbReference type="InterPro" id="IPR014722">
    <property type="entry name" value="Rib_uL2_dom2"/>
</dbReference>
<dbReference type="InterPro" id="IPR008991">
    <property type="entry name" value="Translation_prot_SH3-like_sf"/>
</dbReference>
<accession>A0A8B7NF20</accession>
<dbReference type="SMART" id="SM01383">
    <property type="entry name" value="Ribosomal_L2"/>
    <property type="match status" value="1"/>
</dbReference>
<evidence type="ECO:0000313" key="6">
    <source>
        <dbReference type="Proteomes" id="UP000694843"/>
    </source>
</evidence>
<proteinExistence type="inferred from homology"/>
<dbReference type="InterPro" id="IPR002171">
    <property type="entry name" value="Ribosomal_uL2"/>
</dbReference>
<evidence type="ECO:0000256" key="3">
    <source>
        <dbReference type="ARBA" id="ARBA00023274"/>
    </source>
</evidence>
<gene>
    <name evidence="7 8 9" type="primary">LOC108669252</name>
</gene>
<keyword evidence="2 7" id="KW-0689">Ribosomal protein</keyword>
<dbReference type="OMA" id="TIKPIRH"/>
<comment type="similarity">
    <text evidence="1">Belongs to the universal ribosomal protein uL2 family.</text>
</comment>
<dbReference type="Proteomes" id="UP000694843">
    <property type="component" value="Unplaced"/>
</dbReference>
<dbReference type="SMART" id="SM01382">
    <property type="entry name" value="Ribosomal_L2_C"/>
    <property type="match status" value="1"/>
</dbReference>
<organism evidence="6 7">
    <name type="scientific">Hyalella azteca</name>
    <name type="common">Amphipod</name>
    <dbReference type="NCBI Taxonomy" id="294128"/>
    <lineage>
        <taxon>Eukaryota</taxon>
        <taxon>Metazoa</taxon>
        <taxon>Ecdysozoa</taxon>
        <taxon>Arthropoda</taxon>
        <taxon>Crustacea</taxon>
        <taxon>Multicrustacea</taxon>
        <taxon>Malacostraca</taxon>
        <taxon>Eumalacostraca</taxon>
        <taxon>Peracarida</taxon>
        <taxon>Amphipoda</taxon>
        <taxon>Senticaudata</taxon>
        <taxon>Talitrida</taxon>
        <taxon>Talitroidea</taxon>
        <taxon>Hyalellidae</taxon>
        <taxon>Hyalella</taxon>
    </lineage>
</organism>
<feature type="domain" description="Large ribosomal subunit protein uL2 C-terminal" evidence="4">
    <location>
        <begin position="177"/>
        <end position="293"/>
    </location>
</feature>
<evidence type="ECO:0000256" key="1">
    <source>
        <dbReference type="ARBA" id="ARBA00005636"/>
    </source>
</evidence>
<reference evidence="7 8" key="1">
    <citation type="submission" date="2025-04" db="UniProtKB">
        <authorList>
            <consortium name="RefSeq"/>
        </authorList>
    </citation>
    <scope>IDENTIFICATION</scope>
    <source>
        <tissue evidence="7 8">Whole organism</tissue>
    </source>
</reference>
<keyword evidence="3" id="KW-0687">Ribonucleoprotein</keyword>
<dbReference type="RefSeq" id="XP_047739468.1">
    <property type="nucleotide sequence ID" value="XM_047883512.1"/>
</dbReference>
<evidence type="ECO:0000313" key="8">
    <source>
        <dbReference type="RefSeq" id="XP_047739468.1"/>
    </source>
</evidence>
<dbReference type="SUPFAM" id="SSF50249">
    <property type="entry name" value="Nucleic acid-binding proteins"/>
    <property type="match status" value="1"/>
</dbReference>
<dbReference type="Pfam" id="PF00181">
    <property type="entry name" value="Ribosomal_L2_N"/>
    <property type="match status" value="1"/>
</dbReference>
<evidence type="ECO:0000313" key="9">
    <source>
        <dbReference type="RefSeq" id="XP_047739469.1"/>
    </source>
</evidence>
<dbReference type="Gene3D" id="2.30.30.30">
    <property type="match status" value="1"/>
</dbReference>
<dbReference type="RefSeq" id="XP_018012046.1">
    <property type="nucleotide sequence ID" value="XM_018156557.2"/>
</dbReference>
<dbReference type="GO" id="GO:0003735">
    <property type="term" value="F:structural constituent of ribosome"/>
    <property type="evidence" value="ECO:0007669"/>
    <property type="project" value="InterPro"/>
</dbReference>
<feature type="domain" description="Large ribosomal subunit protein uL2 RNA-binding" evidence="5">
    <location>
        <begin position="85"/>
        <end position="166"/>
    </location>
</feature>
<keyword evidence="6" id="KW-1185">Reference proteome</keyword>
<dbReference type="InterPro" id="IPR022669">
    <property type="entry name" value="Ribosomal_uL2_C"/>
</dbReference>
<dbReference type="PANTHER" id="PTHR13691">
    <property type="entry name" value="RIBOSOMAL PROTEIN L2"/>
    <property type="match status" value="1"/>
</dbReference>
<dbReference type="GO" id="GO:0032543">
    <property type="term" value="P:mitochondrial translation"/>
    <property type="evidence" value="ECO:0007669"/>
    <property type="project" value="TreeGrafter"/>
</dbReference>
<evidence type="ECO:0000259" key="4">
    <source>
        <dbReference type="SMART" id="SM01382"/>
    </source>
</evidence>
<dbReference type="AlphaFoldDB" id="A0A8B7NF20"/>
<evidence type="ECO:0000259" key="5">
    <source>
        <dbReference type="SMART" id="SM01383"/>
    </source>
</evidence>
<dbReference type="GO" id="GO:0005762">
    <property type="term" value="C:mitochondrial large ribosomal subunit"/>
    <property type="evidence" value="ECO:0007669"/>
    <property type="project" value="TreeGrafter"/>
</dbReference>
<dbReference type="Gene3D" id="2.40.50.140">
    <property type="entry name" value="Nucleic acid-binding proteins"/>
    <property type="match status" value="1"/>
</dbReference>
<name>A0A8B7NF20_HYAAZ</name>
<sequence>MALSISTGSRILNICRSIHPCISKEILTVWPSSLSSCAGQQRSFNIRRIDMPHPADRKFNYKFQVYYPLDGKYTIKHLEMESICGKHPFTGRKIVGTAGKGMEPKYRWVDFNRRGPSDGVSVKEEQVIEVQYDPNRSAFIALVGSKAHLRYIIATTTMELGSIIRSHSAIPDIPIRGVPGDSHPIGALAVGSTVCHVERVPGHGAEYLVAAGTSGTVKRKLEDGKMVLLLPSKHEVALDPRCNAVCGQISNPNHDKIHIGSGTRFRWLRKYPRSGLWQRKDGYCGKKIRAPPPLKHVVEKKETEVIRLVCMTEGPKKHIVPTCDRVT</sequence>
<dbReference type="PANTHER" id="PTHR13691:SF73">
    <property type="entry name" value="LARGE RIBOSOMAL SUBUNIT PROTEIN UL2M"/>
    <property type="match status" value="1"/>
</dbReference>
<dbReference type="Pfam" id="PF03947">
    <property type="entry name" value="Ribosomal_L2_C"/>
    <property type="match status" value="1"/>
</dbReference>
<dbReference type="SUPFAM" id="SSF50104">
    <property type="entry name" value="Translation proteins SH3-like domain"/>
    <property type="match status" value="1"/>
</dbReference>